<evidence type="ECO:0000256" key="1">
    <source>
        <dbReference type="SAM" id="MobiDB-lite"/>
    </source>
</evidence>
<proteinExistence type="predicted"/>
<reference evidence="2 3" key="1">
    <citation type="journal article" date="2024" name="Commun. Biol.">
        <title>Comparative genomic analysis of thermophilic fungi reveals convergent evolutionary adaptations and gene losses.</title>
        <authorList>
            <person name="Steindorff A.S."/>
            <person name="Aguilar-Pontes M.V."/>
            <person name="Robinson A.J."/>
            <person name="Andreopoulos B."/>
            <person name="LaButti K."/>
            <person name="Kuo A."/>
            <person name="Mondo S."/>
            <person name="Riley R."/>
            <person name="Otillar R."/>
            <person name="Haridas S."/>
            <person name="Lipzen A."/>
            <person name="Grimwood J."/>
            <person name="Schmutz J."/>
            <person name="Clum A."/>
            <person name="Reid I.D."/>
            <person name="Moisan M.C."/>
            <person name="Butler G."/>
            <person name="Nguyen T.T.M."/>
            <person name="Dewar K."/>
            <person name="Conant G."/>
            <person name="Drula E."/>
            <person name="Henrissat B."/>
            <person name="Hansel C."/>
            <person name="Singer S."/>
            <person name="Hutchinson M.I."/>
            <person name="de Vries R.P."/>
            <person name="Natvig D.O."/>
            <person name="Powell A.J."/>
            <person name="Tsang A."/>
            <person name="Grigoriev I.V."/>
        </authorList>
    </citation>
    <scope>NUCLEOTIDE SEQUENCE [LARGE SCALE GENOMIC DNA]</scope>
    <source>
        <strain evidence="2 3">ATCC 24622</strain>
    </source>
</reference>
<evidence type="ECO:0000313" key="3">
    <source>
        <dbReference type="Proteomes" id="UP001586593"/>
    </source>
</evidence>
<dbReference type="Proteomes" id="UP001586593">
    <property type="component" value="Unassembled WGS sequence"/>
</dbReference>
<feature type="region of interest" description="Disordered" evidence="1">
    <location>
        <begin position="100"/>
        <end position="132"/>
    </location>
</feature>
<accession>A0ABR3V0R5</accession>
<sequence>METVGRNLTDNEKAVVAGGWFWLGEMMRSRFLRASRSSDRALICLTCLLGSMIHSERAMSSSSSSPSPLPCCVFSSRGAAPLLRRRIPSRRRFLLGVSPPAFSASGVAAPAETRRERRESTLAPVPRSTSRT</sequence>
<comment type="caution">
    <text evidence="2">The sequence shown here is derived from an EMBL/GenBank/DDBJ whole genome shotgun (WGS) entry which is preliminary data.</text>
</comment>
<dbReference type="EMBL" id="JAZHXJ010003670">
    <property type="protein sequence ID" value="KAL1834991.1"/>
    <property type="molecule type" value="Genomic_DNA"/>
</dbReference>
<organism evidence="2 3">
    <name type="scientific">Phialemonium thermophilum</name>
    <dbReference type="NCBI Taxonomy" id="223376"/>
    <lineage>
        <taxon>Eukaryota</taxon>
        <taxon>Fungi</taxon>
        <taxon>Dikarya</taxon>
        <taxon>Ascomycota</taxon>
        <taxon>Pezizomycotina</taxon>
        <taxon>Sordariomycetes</taxon>
        <taxon>Sordariomycetidae</taxon>
        <taxon>Cephalothecales</taxon>
        <taxon>Cephalothecaceae</taxon>
        <taxon>Phialemonium</taxon>
    </lineage>
</organism>
<keyword evidence="3" id="KW-1185">Reference proteome</keyword>
<evidence type="ECO:0000313" key="2">
    <source>
        <dbReference type="EMBL" id="KAL1834991.1"/>
    </source>
</evidence>
<name>A0ABR3V0R5_9PEZI</name>
<gene>
    <name evidence="2" type="ORF">VTK73DRAFT_6507</name>
</gene>
<protein>
    <submittedName>
        <fullName evidence="2">Uncharacterized protein</fullName>
    </submittedName>
</protein>